<dbReference type="Proteomes" id="UP001642484">
    <property type="component" value="Unassembled WGS sequence"/>
</dbReference>
<feature type="region of interest" description="Disordered" evidence="1">
    <location>
        <begin position="395"/>
        <end position="426"/>
    </location>
</feature>
<evidence type="ECO:0000313" key="2">
    <source>
        <dbReference type="EMBL" id="CAK8993000.1"/>
    </source>
</evidence>
<proteinExistence type="predicted"/>
<feature type="region of interest" description="Disordered" evidence="1">
    <location>
        <begin position="625"/>
        <end position="649"/>
    </location>
</feature>
<evidence type="ECO:0000256" key="1">
    <source>
        <dbReference type="SAM" id="MobiDB-lite"/>
    </source>
</evidence>
<organism evidence="2 3">
    <name type="scientific">Durusdinium trenchii</name>
    <dbReference type="NCBI Taxonomy" id="1381693"/>
    <lineage>
        <taxon>Eukaryota</taxon>
        <taxon>Sar</taxon>
        <taxon>Alveolata</taxon>
        <taxon>Dinophyceae</taxon>
        <taxon>Suessiales</taxon>
        <taxon>Symbiodiniaceae</taxon>
        <taxon>Durusdinium</taxon>
    </lineage>
</organism>
<accession>A0ABP0HS64</accession>
<dbReference type="EMBL" id="CAXAMN010001178">
    <property type="protein sequence ID" value="CAK8993000.1"/>
    <property type="molecule type" value="Genomic_DNA"/>
</dbReference>
<gene>
    <name evidence="2" type="ORF">CCMP2556_LOCUS3086</name>
</gene>
<keyword evidence="3" id="KW-1185">Reference proteome</keyword>
<feature type="non-terminal residue" evidence="2">
    <location>
        <position position="1"/>
    </location>
</feature>
<evidence type="ECO:0000313" key="3">
    <source>
        <dbReference type="Proteomes" id="UP001642484"/>
    </source>
</evidence>
<feature type="non-terminal residue" evidence="2">
    <location>
        <position position="1230"/>
    </location>
</feature>
<protein>
    <submittedName>
        <fullName evidence="2">Uncharacterized protein</fullName>
    </submittedName>
</protein>
<sequence>HVLWPHNGQVLIDPMAGREDDPLSIYLMTLRPMHHFPVHSITTWMGTGEIVLTARDCAFVKDRPFTRAFLLEWEDFHEEGPFLIALVHPEMPPLSLRVSSLHLVSLTRRQQAAQDRIFLIDILFQGLPRRTAVRVSVGDTVREVVRRLDLLHLCGPTRYRCVLTQYEGSKEWNLFDIIEEPHATSFKLLFRNHGREALCQRSVPEAQPADLTSLMQGAANPPTPLTLYLRGWSHAKGAATFWVHCRADVMVQQYSAICSFDWPSLADEQCESLWQHCRPWQELNVVPVDPPPVFLVLPRPHVLIIGSPIGGDLPILCQVHERGRHNLVSVLVPYRSPDIAVATLFHLAIPQHDCEFGSQCYVVHDDERFLYRHELRLHQGAFLKLYEVARTESDYDPTCSGDSEDNQLSDALSVTSDPDSGLGTASELGPISDSLIFEDFASLMQRHSLGADVATHQVVFPRAVLQEEGGFPPWLQRELRSLWRGQARIFPLQSAPYVDLRIAVLLQAAFGHELPVLLEIHEQQDTWREIHVVTQAVTVNSLIWRSRLPPIVPETQHYQVALSGEQADPGDLIPWVPGQWLSVIVGPLGQFNGEGTTVSSLGPSLPSLSTFVASQVASSSLEMHGADPLDDAIQDTAGRPRSPDIGESDYPRVTEDDASFLFQAQVRSRSSQWIRGPRSWLDREEPLQSERSRFLEWRRQIDFTRRTTDFYSFEYFSNEAVAIWTAREQWPDFVIYSTKDERITHWGLAVDQFFVLERYEFTTIVRDYLRSAIPFHVKAVLIPVKPWPGLHEQYGDDDLFLLVDEDPLQDAIPVMISLWIRDGDRAPELTARRLPLRVTTLMLLQVSGVEEICAHQLYHCEVSHFAQELPRWMHWKPFPGMKIDITVDLLSPRQCDLSHMESGEDIVMVTDDISMMQSSSSSMRRVPRASDMDPMLPLRSVHTWHGSFLVPNPAKDQVRIGIRMTMPGSLEMLASFDFLCWGVVSATAMSVTLRKVLLREGRWDEQFQIAVSEMNIPQPTRLVLVAAQPIESPYKHMLAMTDDLFHSNPERTDDLRTHWISTDLQKLDDWNIGETEIFVFDFPIATLRLADCVLPCSATQKEVLTLADKINGCDIQMPDFEPLYQSLRRPWVNADIRWTPFVSQLSAELQTEAADLRLDPPLSVDSIEIFTDGSFSRASDDKMAGWSLLVLGYCASERHIIDYDWGLVQIDPMNPTWTGADCSNAKSAEG</sequence>
<reference evidence="2 3" key="1">
    <citation type="submission" date="2024-02" db="EMBL/GenBank/DDBJ databases">
        <authorList>
            <person name="Chen Y."/>
            <person name="Shah S."/>
            <person name="Dougan E. K."/>
            <person name="Thang M."/>
            <person name="Chan C."/>
        </authorList>
    </citation>
    <scope>NUCLEOTIDE SEQUENCE [LARGE SCALE GENOMIC DNA]</scope>
</reference>
<feature type="compositionally biased region" description="Polar residues" evidence="1">
    <location>
        <begin position="408"/>
        <end position="418"/>
    </location>
</feature>
<name>A0ABP0HS64_9DINO</name>
<comment type="caution">
    <text evidence="2">The sequence shown here is derived from an EMBL/GenBank/DDBJ whole genome shotgun (WGS) entry which is preliminary data.</text>
</comment>